<comment type="caution">
    <text evidence="1">The sequence shown here is derived from an EMBL/GenBank/DDBJ whole genome shotgun (WGS) entry which is preliminary data.</text>
</comment>
<evidence type="ECO:0000313" key="1">
    <source>
        <dbReference type="EMBL" id="KAL1603631.1"/>
    </source>
</evidence>
<organism evidence="1 2">
    <name type="scientific">Paraconiothyrium brasiliense</name>
    <dbReference type="NCBI Taxonomy" id="300254"/>
    <lineage>
        <taxon>Eukaryota</taxon>
        <taxon>Fungi</taxon>
        <taxon>Dikarya</taxon>
        <taxon>Ascomycota</taxon>
        <taxon>Pezizomycotina</taxon>
        <taxon>Dothideomycetes</taxon>
        <taxon>Pleosporomycetidae</taxon>
        <taxon>Pleosporales</taxon>
        <taxon>Massarineae</taxon>
        <taxon>Didymosphaeriaceae</taxon>
        <taxon>Paraconiothyrium</taxon>
    </lineage>
</organism>
<gene>
    <name evidence="1" type="ORF">SLS60_005219</name>
</gene>
<dbReference type="EMBL" id="JAKJXO020000006">
    <property type="protein sequence ID" value="KAL1603631.1"/>
    <property type="molecule type" value="Genomic_DNA"/>
</dbReference>
<keyword evidence="2" id="KW-1185">Reference proteome</keyword>
<reference evidence="1 2" key="1">
    <citation type="submission" date="2024-02" db="EMBL/GenBank/DDBJ databases">
        <title>De novo assembly and annotation of 12 fungi associated with fruit tree decline syndrome in Ontario, Canada.</title>
        <authorList>
            <person name="Sulman M."/>
            <person name="Ellouze W."/>
            <person name="Ilyukhin E."/>
        </authorList>
    </citation>
    <scope>NUCLEOTIDE SEQUENCE [LARGE SCALE GENOMIC DNA]</scope>
    <source>
        <strain evidence="1 2">M42-189</strain>
    </source>
</reference>
<proteinExistence type="predicted"/>
<protein>
    <submittedName>
        <fullName evidence="1">Uncharacterized protein</fullName>
    </submittedName>
</protein>
<accession>A0ABR3RGT4</accession>
<name>A0ABR3RGT4_9PLEO</name>
<evidence type="ECO:0000313" key="2">
    <source>
        <dbReference type="Proteomes" id="UP001521785"/>
    </source>
</evidence>
<dbReference type="Proteomes" id="UP001521785">
    <property type="component" value="Unassembled WGS sequence"/>
</dbReference>
<sequence>MVWLSARKSVPAAAAIGAIALTISGGAASPIHGLAKRMNIAVWGSNVGQLAAAVKDYLRDINAYNIQVPDTCKMTLVTSNGANCKAFLWCGGSDTLKGQDEIGHVVNDAWNVCYKGGEQFMHDDELGDFSVTFTQAGGVDGNTEDGLHHPVLKVAGINDWEPLDIQAVIDAQGGSIEGNVCKKAHNGAYQSITWTCGIPKLNANSLFGMSNYGEDYAGDGYEPGWCTAHVSQYQRNEFGNGGKYAFDVIIYDGAGNQITTVQHQEVDDEGNLSITSRLPVTLELHSGGDDADFVSFDYGDQSWSCDDNDGGDHACTLGNGKEKDSIDRVKIIIMEFLDHPGTVVNDRKIKTDMSLPDDILKLAGYYKAVGGVGYVEDHQGPIEFLHRDDNGIGSSDLSPKSQFEGLMDGEVEHHE</sequence>